<accession>A0A9D9I037</accession>
<gene>
    <name evidence="2" type="ORF">IAC13_06190</name>
</gene>
<sequence length="216" mass="24515">MWSFLNTIRCKEKQVPVRKQIIDTGMILFLGIVLGIFSKFLDTTASNDLPFMFEYLDVGNFLGRLAIWILLAVSISIYSSSSVRAAINVFLFFGGMCVSYHVYTVVFAGFNPRSYMMIWYGITILSPMLAFVCWYAKGKGNISFVFSAIILAVLFNLTFAYGWIYFDVRSILELITFICGVVVLKRNTLKESIIMLVSGIVIAFILRMIVPFIFVI</sequence>
<dbReference type="Proteomes" id="UP000823618">
    <property type="component" value="Unassembled WGS sequence"/>
</dbReference>
<protein>
    <submittedName>
        <fullName evidence="2">Uncharacterized protein</fullName>
    </submittedName>
</protein>
<dbReference type="EMBL" id="JADIML010000168">
    <property type="protein sequence ID" value="MBO8463506.1"/>
    <property type="molecule type" value="Genomic_DNA"/>
</dbReference>
<feature type="transmembrane region" description="Helical" evidence="1">
    <location>
        <begin position="193"/>
        <end position="214"/>
    </location>
</feature>
<comment type="caution">
    <text evidence="2">The sequence shown here is derived from an EMBL/GenBank/DDBJ whole genome shotgun (WGS) entry which is preliminary data.</text>
</comment>
<feature type="transmembrane region" description="Helical" evidence="1">
    <location>
        <begin position="61"/>
        <end position="78"/>
    </location>
</feature>
<keyword evidence="1" id="KW-1133">Transmembrane helix</keyword>
<feature type="transmembrane region" description="Helical" evidence="1">
    <location>
        <begin position="90"/>
        <end position="110"/>
    </location>
</feature>
<feature type="transmembrane region" description="Helical" evidence="1">
    <location>
        <begin position="143"/>
        <end position="164"/>
    </location>
</feature>
<proteinExistence type="predicted"/>
<feature type="transmembrane region" description="Helical" evidence="1">
    <location>
        <begin position="116"/>
        <end position="136"/>
    </location>
</feature>
<name>A0A9D9I037_9FIRM</name>
<evidence type="ECO:0000313" key="3">
    <source>
        <dbReference type="Proteomes" id="UP000823618"/>
    </source>
</evidence>
<reference evidence="2" key="2">
    <citation type="journal article" date="2021" name="PeerJ">
        <title>Extensive microbial diversity within the chicken gut microbiome revealed by metagenomics and culture.</title>
        <authorList>
            <person name="Gilroy R."/>
            <person name="Ravi A."/>
            <person name="Getino M."/>
            <person name="Pursley I."/>
            <person name="Horton D.L."/>
            <person name="Alikhan N.F."/>
            <person name="Baker D."/>
            <person name="Gharbi K."/>
            <person name="Hall N."/>
            <person name="Watson M."/>
            <person name="Adriaenssens E.M."/>
            <person name="Foster-Nyarko E."/>
            <person name="Jarju S."/>
            <person name="Secka A."/>
            <person name="Antonio M."/>
            <person name="Oren A."/>
            <person name="Chaudhuri R.R."/>
            <person name="La Ragione R."/>
            <person name="Hildebrand F."/>
            <person name="Pallen M.J."/>
        </authorList>
    </citation>
    <scope>NUCLEOTIDE SEQUENCE</scope>
    <source>
        <strain evidence="2">E3-2379</strain>
    </source>
</reference>
<keyword evidence="1" id="KW-0472">Membrane</keyword>
<dbReference type="AlphaFoldDB" id="A0A9D9I037"/>
<evidence type="ECO:0000256" key="1">
    <source>
        <dbReference type="SAM" id="Phobius"/>
    </source>
</evidence>
<organism evidence="2 3">
    <name type="scientific">Candidatus Scybalomonas excrementavium</name>
    <dbReference type="NCBI Taxonomy" id="2840943"/>
    <lineage>
        <taxon>Bacteria</taxon>
        <taxon>Bacillati</taxon>
        <taxon>Bacillota</taxon>
        <taxon>Clostridia</taxon>
        <taxon>Lachnospirales</taxon>
        <taxon>Lachnospiraceae</taxon>
        <taxon>Lachnospiraceae incertae sedis</taxon>
        <taxon>Candidatus Scybalomonas</taxon>
    </lineage>
</organism>
<reference evidence="2" key="1">
    <citation type="submission" date="2020-10" db="EMBL/GenBank/DDBJ databases">
        <authorList>
            <person name="Gilroy R."/>
        </authorList>
    </citation>
    <scope>NUCLEOTIDE SEQUENCE</scope>
    <source>
        <strain evidence="2">E3-2379</strain>
    </source>
</reference>
<feature type="transmembrane region" description="Helical" evidence="1">
    <location>
        <begin position="21"/>
        <end position="41"/>
    </location>
</feature>
<keyword evidence="1" id="KW-0812">Transmembrane</keyword>
<evidence type="ECO:0000313" key="2">
    <source>
        <dbReference type="EMBL" id="MBO8463506.1"/>
    </source>
</evidence>